<gene>
    <name evidence="2" type="ORF">GKC30_06890</name>
</gene>
<comment type="caution">
    <text evidence="2">The sequence shown here is derived from an EMBL/GenBank/DDBJ whole genome shotgun (WGS) entry which is preliminary data.</text>
</comment>
<evidence type="ECO:0000313" key="3">
    <source>
        <dbReference type="Proteomes" id="UP000461162"/>
    </source>
</evidence>
<name>A0A7K1KMN9_9BACT</name>
<dbReference type="Proteomes" id="UP000461162">
    <property type="component" value="Unassembled WGS sequence"/>
</dbReference>
<keyword evidence="3" id="KW-1185">Reference proteome</keyword>
<reference evidence="2 3" key="1">
    <citation type="submission" date="2019-11" db="EMBL/GenBank/DDBJ databases">
        <title>Pseudodesulfovibrio alkaliphilus, sp. nov., an alkaliphilic sulfate-reducing bacteria from mud volcano of Taman peninsula, Russia.</title>
        <authorList>
            <person name="Frolova A."/>
            <person name="Merkel A.Y."/>
            <person name="Slobodkin A.I."/>
        </authorList>
    </citation>
    <scope>NUCLEOTIDE SEQUENCE [LARGE SCALE GENOMIC DNA]</scope>
    <source>
        <strain evidence="2 3">F-1</strain>
    </source>
</reference>
<proteinExistence type="predicted"/>
<evidence type="ECO:0000313" key="2">
    <source>
        <dbReference type="EMBL" id="MUM77354.1"/>
    </source>
</evidence>
<protein>
    <submittedName>
        <fullName evidence="2">Uncharacterized protein</fullName>
    </submittedName>
</protein>
<feature type="region of interest" description="Disordered" evidence="1">
    <location>
        <begin position="108"/>
        <end position="132"/>
    </location>
</feature>
<organism evidence="2 3">
    <name type="scientific">Pseudodesulfovibrio alkaliphilus</name>
    <dbReference type="NCBI Taxonomy" id="2661613"/>
    <lineage>
        <taxon>Bacteria</taxon>
        <taxon>Pseudomonadati</taxon>
        <taxon>Thermodesulfobacteriota</taxon>
        <taxon>Desulfovibrionia</taxon>
        <taxon>Desulfovibrionales</taxon>
        <taxon>Desulfovibrionaceae</taxon>
    </lineage>
</organism>
<sequence length="132" mass="14507">MFAVGPERKNVVDHVGKQIDGVVADNQELQAEAVGYLGDELHEFWDRGDLIQQSCSSSPGRAVRLGRKLGQGDMTELHVFSIIALIVMSRRAAYPKELLIPFRKSERLGFSEGLPGSGISPSRARCARQRGD</sequence>
<evidence type="ECO:0000256" key="1">
    <source>
        <dbReference type="SAM" id="MobiDB-lite"/>
    </source>
</evidence>
<dbReference type="AlphaFoldDB" id="A0A7K1KMN9"/>
<accession>A0A7K1KMN9</accession>
<dbReference type="EMBL" id="WODC01000003">
    <property type="protein sequence ID" value="MUM77354.1"/>
    <property type="molecule type" value="Genomic_DNA"/>
</dbReference>